<feature type="transmembrane region" description="Helical" evidence="7">
    <location>
        <begin position="278"/>
        <end position="299"/>
    </location>
</feature>
<evidence type="ECO:0000256" key="3">
    <source>
        <dbReference type="ARBA" id="ARBA00022475"/>
    </source>
</evidence>
<evidence type="ECO:0000259" key="8">
    <source>
        <dbReference type="Pfam" id="PF02687"/>
    </source>
</evidence>
<dbReference type="InterPro" id="IPR003838">
    <property type="entry name" value="ABC3_permease_C"/>
</dbReference>
<evidence type="ECO:0000256" key="5">
    <source>
        <dbReference type="ARBA" id="ARBA00022989"/>
    </source>
</evidence>
<keyword evidence="10" id="KW-1185">Reference proteome</keyword>
<evidence type="ECO:0000256" key="7">
    <source>
        <dbReference type="SAM" id="Phobius"/>
    </source>
</evidence>
<keyword evidence="6 7" id="KW-0472">Membrane</keyword>
<feature type="transmembrane region" description="Helical" evidence="7">
    <location>
        <begin position="330"/>
        <end position="350"/>
    </location>
</feature>
<dbReference type="PANTHER" id="PTHR30489">
    <property type="entry name" value="LIPOPROTEIN-RELEASING SYSTEM TRANSMEMBRANE PROTEIN LOLE"/>
    <property type="match status" value="1"/>
</dbReference>
<dbReference type="Proteomes" id="UP001158049">
    <property type="component" value="Unassembled WGS sequence"/>
</dbReference>
<sequence length="800" mass="87005">MVTPPHIPQSMRLHVSMLDRKLLRDLWRMRGQVLAVAMVALYGVATFVTMRGSYEALLTSQHAYYERYRFADVFASVRRAPLSVLSQVRTIPGVNEADGRVVFDASLDVPGLDEPASGRLVSLAPPGESGLNRVFLRDGRMPGAAERNAVLVSVAFSEANGLHPGDTLGAIINGRRERLRIVGIAMSPEYLNEIKGDSFPDNRRFGVLWMDRDALAGALAMRDGINDVSVTLAPHASEKQVIERLDQLLAPYGALGAYGRQDQLSHNFLSNELAQSRVSATVLPAIFLAVAAFLVHNVLSRLTALQRAQIGLLKSLGYGRLAVSMHYMKFALSTVMAGGVAGIAVGAWLGHGLAQLYGRFYHFPRLSFSLSAFAVTAALSIAALSAVVGALLATRRVVTLSPAESMRPEAPAHFQPGPLERLGLQRWMPLPVRMVLRNLERKPVKSLLSVLGLASALALVITGQYTFDALNEVIRLQFRVAQRDDVSLSFNEPRDWSVASNLASLPGVLRVEPFRMMAVKMRYRHRSKKTAIVALAPQPLLRRVLDDAERTVPLPPHGIVLTRMLAQTLGIAAGEPLEVSFMEGQRSTVQVPVTRIIDEPIGMFSYMDARALAALAQEPVTASGAYLAVDPARQAALYRMLKTIPAVRSVSLREATLQSFLATIAQNMRMNTRVLVSFACIIALGVVYNATRIALSEQAIELASLRILGFTNAEVAAMLLGQQAALTLAALPLGCGLGYLLAALLSELLSQDLFRIPLVVSGHTYLLSIGVVLAAAVAAGYLVWRKLRRMDLIEVLKTRE</sequence>
<organism evidence="9 10">
    <name type="scientific">Noviherbaspirillum suwonense</name>
    <dbReference type="NCBI Taxonomy" id="1224511"/>
    <lineage>
        <taxon>Bacteria</taxon>
        <taxon>Pseudomonadati</taxon>
        <taxon>Pseudomonadota</taxon>
        <taxon>Betaproteobacteria</taxon>
        <taxon>Burkholderiales</taxon>
        <taxon>Oxalobacteraceae</taxon>
        <taxon>Noviherbaspirillum</taxon>
    </lineage>
</organism>
<feature type="transmembrane region" description="Helical" evidence="7">
    <location>
        <begin position="33"/>
        <end position="54"/>
    </location>
</feature>
<reference evidence="9 10" key="1">
    <citation type="submission" date="2017-05" db="EMBL/GenBank/DDBJ databases">
        <authorList>
            <person name="Varghese N."/>
            <person name="Submissions S."/>
        </authorList>
    </citation>
    <scope>NUCLEOTIDE SEQUENCE [LARGE SCALE GENOMIC DNA]</scope>
    <source>
        <strain evidence="9 10">DSM 26001</strain>
    </source>
</reference>
<feature type="domain" description="ABC3 transporter permease C-terminal" evidence="8">
    <location>
        <begin position="282"/>
        <end position="402"/>
    </location>
</feature>
<dbReference type="RefSeq" id="WP_283441121.1">
    <property type="nucleotide sequence ID" value="NZ_FXUL01000002.1"/>
</dbReference>
<keyword evidence="3" id="KW-1003">Cell membrane</keyword>
<evidence type="ECO:0000313" key="10">
    <source>
        <dbReference type="Proteomes" id="UP001158049"/>
    </source>
</evidence>
<gene>
    <name evidence="9" type="ORF">SAMN06295970_102321</name>
</gene>
<keyword evidence="4 7" id="KW-0812">Transmembrane</keyword>
<evidence type="ECO:0000256" key="6">
    <source>
        <dbReference type="ARBA" id="ARBA00023136"/>
    </source>
</evidence>
<comment type="similarity">
    <text evidence="2">Belongs to the ABC-4 integral membrane protein family. LolC/E subfamily.</text>
</comment>
<dbReference type="EMBL" id="FXUL01000002">
    <property type="protein sequence ID" value="SMP49801.1"/>
    <property type="molecule type" value="Genomic_DNA"/>
</dbReference>
<comment type="subcellular location">
    <subcellularLocation>
        <location evidence="1">Cell membrane</location>
        <topology evidence="1">Multi-pass membrane protein</topology>
    </subcellularLocation>
</comment>
<evidence type="ECO:0000256" key="2">
    <source>
        <dbReference type="ARBA" id="ARBA00005236"/>
    </source>
</evidence>
<keyword evidence="5 7" id="KW-1133">Transmembrane helix</keyword>
<feature type="transmembrane region" description="Helical" evidence="7">
    <location>
        <begin position="447"/>
        <end position="467"/>
    </location>
</feature>
<dbReference type="InterPro" id="IPR051447">
    <property type="entry name" value="Lipoprotein-release_system"/>
</dbReference>
<feature type="transmembrane region" description="Helical" evidence="7">
    <location>
        <begin position="765"/>
        <end position="784"/>
    </location>
</feature>
<dbReference type="Pfam" id="PF02687">
    <property type="entry name" value="FtsX"/>
    <property type="match status" value="2"/>
</dbReference>
<evidence type="ECO:0000256" key="4">
    <source>
        <dbReference type="ARBA" id="ARBA00022692"/>
    </source>
</evidence>
<feature type="transmembrane region" description="Helical" evidence="7">
    <location>
        <begin position="674"/>
        <end position="691"/>
    </location>
</feature>
<accession>A0ABY1PW48</accession>
<feature type="transmembrane region" description="Helical" evidence="7">
    <location>
        <begin position="728"/>
        <end position="745"/>
    </location>
</feature>
<evidence type="ECO:0000256" key="1">
    <source>
        <dbReference type="ARBA" id="ARBA00004651"/>
    </source>
</evidence>
<comment type="caution">
    <text evidence="9">The sequence shown here is derived from an EMBL/GenBank/DDBJ whole genome shotgun (WGS) entry which is preliminary data.</text>
</comment>
<evidence type="ECO:0000313" key="9">
    <source>
        <dbReference type="EMBL" id="SMP49801.1"/>
    </source>
</evidence>
<proteinExistence type="inferred from homology"/>
<feature type="transmembrane region" description="Helical" evidence="7">
    <location>
        <begin position="370"/>
        <end position="393"/>
    </location>
</feature>
<dbReference type="PANTHER" id="PTHR30489:SF0">
    <property type="entry name" value="LIPOPROTEIN-RELEASING SYSTEM TRANSMEMBRANE PROTEIN LOLE"/>
    <property type="match status" value="1"/>
</dbReference>
<name>A0ABY1PW48_9BURK</name>
<feature type="domain" description="ABC3 transporter permease C-terminal" evidence="8">
    <location>
        <begin position="675"/>
        <end position="791"/>
    </location>
</feature>
<protein>
    <submittedName>
        <fullName evidence="9">ABC transport system permease protein</fullName>
    </submittedName>
</protein>